<dbReference type="Pfam" id="PF04179">
    <property type="entry name" value="Init_tRNA_PT"/>
    <property type="match status" value="1"/>
</dbReference>
<name>D4AS72_ARTBC</name>
<organism evidence="3 4">
    <name type="scientific">Arthroderma benhamiae (strain ATCC MYA-4681 / CBS 112371)</name>
    <name type="common">Trichophyton mentagrophytes</name>
    <dbReference type="NCBI Taxonomy" id="663331"/>
    <lineage>
        <taxon>Eukaryota</taxon>
        <taxon>Fungi</taxon>
        <taxon>Dikarya</taxon>
        <taxon>Ascomycota</taxon>
        <taxon>Pezizomycotina</taxon>
        <taxon>Eurotiomycetes</taxon>
        <taxon>Eurotiomycetidae</taxon>
        <taxon>Onygenales</taxon>
        <taxon>Arthrodermataceae</taxon>
        <taxon>Trichophyton</taxon>
    </lineage>
</organism>
<dbReference type="GO" id="GO:0043399">
    <property type="term" value="F:tRNA adenosine(64)-2'-O-ribosylphosphate transferase activity"/>
    <property type="evidence" value="ECO:0007669"/>
    <property type="project" value="InterPro"/>
</dbReference>
<feature type="domain" description="Rit1 N-terminal" evidence="2">
    <location>
        <begin position="1"/>
        <end position="159"/>
    </location>
</feature>
<dbReference type="PANTHER" id="PTHR31811">
    <property type="entry name" value="TRNA A64-2'-O-RIBOSYLPHOSPHATE TRANSFERASE"/>
    <property type="match status" value="1"/>
</dbReference>
<dbReference type="InterPro" id="IPR033421">
    <property type="entry name" value="Rit1_DUSP-like"/>
</dbReference>
<protein>
    <recommendedName>
        <fullName evidence="5">tRNA a64-2'-o-ribosylphosphate transferase</fullName>
    </recommendedName>
</protein>
<evidence type="ECO:0000259" key="2">
    <source>
        <dbReference type="Pfam" id="PF17184"/>
    </source>
</evidence>
<evidence type="ECO:0008006" key="5">
    <source>
        <dbReference type="Google" id="ProtNLM"/>
    </source>
</evidence>
<evidence type="ECO:0000313" key="3">
    <source>
        <dbReference type="EMBL" id="EFE34136.1"/>
    </source>
</evidence>
<dbReference type="AlphaFoldDB" id="D4AS72"/>
<accession>D4AS72</accession>
<dbReference type="EMBL" id="ABSU01000007">
    <property type="protein sequence ID" value="EFE34136.1"/>
    <property type="molecule type" value="Genomic_DNA"/>
</dbReference>
<dbReference type="GO" id="GO:0019988">
    <property type="term" value="P:charged-tRNA amino acid modification"/>
    <property type="evidence" value="ECO:0007669"/>
    <property type="project" value="InterPro"/>
</dbReference>
<dbReference type="GO" id="GO:0005737">
    <property type="term" value="C:cytoplasm"/>
    <property type="evidence" value="ECO:0007669"/>
    <property type="project" value="TreeGrafter"/>
</dbReference>
<keyword evidence="4" id="KW-1185">Reference proteome</keyword>
<dbReference type="RefSeq" id="XP_003014525.1">
    <property type="nucleotide sequence ID" value="XM_003014479.1"/>
</dbReference>
<dbReference type="PANTHER" id="PTHR31811:SF0">
    <property type="entry name" value="TRNA A64-2'-O-RIBOSYLPHOSPHATE TRANSFERASE"/>
    <property type="match status" value="1"/>
</dbReference>
<proteinExistence type="predicted"/>
<evidence type="ECO:0000259" key="1">
    <source>
        <dbReference type="Pfam" id="PF04179"/>
    </source>
</evidence>
<reference evidence="4" key="1">
    <citation type="journal article" date="2011" name="Genome Biol.">
        <title>Comparative and functional genomics provide insights into the pathogenicity of dermatophytic fungi.</title>
        <authorList>
            <person name="Burmester A."/>
            <person name="Shelest E."/>
            <person name="Gloeckner G."/>
            <person name="Heddergott C."/>
            <person name="Schindler S."/>
            <person name="Staib P."/>
            <person name="Heidel A."/>
            <person name="Felder M."/>
            <person name="Petzold A."/>
            <person name="Szafranski K."/>
            <person name="Feuermann M."/>
            <person name="Pedruzzi I."/>
            <person name="Priebe S."/>
            <person name="Groth M."/>
            <person name="Winkler R."/>
            <person name="Li W."/>
            <person name="Kniemeyer O."/>
            <person name="Schroeckh V."/>
            <person name="Hertweck C."/>
            <person name="Hube B."/>
            <person name="White T.C."/>
            <person name="Platzer M."/>
            <person name="Guthke R."/>
            <person name="Heitman J."/>
            <person name="Woestemeyer J."/>
            <person name="Zipfel P.F."/>
            <person name="Monod M."/>
            <person name="Brakhage A.A."/>
        </authorList>
    </citation>
    <scope>NUCLEOTIDE SEQUENCE [LARGE SCALE GENOMIC DNA]</scope>
    <source>
        <strain evidence="4">ATCC MYA-4681 / CBS 112371</strain>
    </source>
</reference>
<dbReference type="InterPro" id="IPR033449">
    <property type="entry name" value="Rit1_N"/>
</dbReference>
<gene>
    <name evidence="3" type="ORF">ARB_07087</name>
</gene>
<dbReference type="Proteomes" id="UP000008866">
    <property type="component" value="Unassembled WGS sequence"/>
</dbReference>
<dbReference type="Pfam" id="PF17184">
    <property type="entry name" value="Rit1_C"/>
    <property type="match status" value="1"/>
</dbReference>
<dbReference type="InterPro" id="IPR007306">
    <property type="entry name" value="Rit1"/>
</dbReference>
<dbReference type="KEGG" id="abe:ARB_07087"/>
<feature type="domain" description="Rit1 DUSP-like" evidence="1">
    <location>
        <begin position="199"/>
        <end position="326"/>
    </location>
</feature>
<dbReference type="OMA" id="SHIEGWI"/>
<dbReference type="GeneID" id="9520577"/>
<evidence type="ECO:0000313" key="4">
    <source>
        <dbReference type="Proteomes" id="UP000008866"/>
    </source>
</evidence>
<dbReference type="STRING" id="663331.D4AS72"/>
<dbReference type="HOGENOM" id="CLU_027654_1_0_1"/>
<comment type="caution">
    <text evidence="3">The sequence shown here is derived from an EMBL/GenBank/DDBJ whole genome shotgun (WGS) entry which is preliminary data.</text>
</comment>
<dbReference type="eggNOG" id="KOG2634">
    <property type="taxonomic scope" value="Eukaryota"/>
</dbReference>
<sequence>MPDAMGKTIPIWCAVMNRTLFPDKPAYHAVQFAPAYLGESEESQIENKIDGFIESFRTLNLDMGKLKERLGKPIRLVWASRDFFSDNDEHVDSHLLVLCSASRCVRGAEMSEGGYIQGAGDDSEGWSHGLTPPVFWKHKDQLMAAGESELPGLIQELVEKECKRSGVGDDDASSFDLVIDCAGRVDSSQSGSPQSTKWLNLGCPSGKLGSRQLRKVLAGAESFVSRHLTGDPSLSLLIMCSDGKDISVGTALMVLCSLFDDQGIAPGNNLARVQLISNWFTGAYCGPRDKFAINKQFIRQRLAWIVMSKEDINPSRSTLQSINSYLIDKV</sequence>